<dbReference type="AlphaFoldDB" id="A0A553HQX7"/>
<organism evidence="3 4">
    <name type="scientific">Xylaria flabelliformis</name>
    <dbReference type="NCBI Taxonomy" id="2512241"/>
    <lineage>
        <taxon>Eukaryota</taxon>
        <taxon>Fungi</taxon>
        <taxon>Dikarya</taxon>
        <taxon>Ascomycota</taxon>
        <taxon>Pezizomycotina</taxon>
        <taxon>Sordariomycetes</taxon>
        <taxon>Xylariomycetidae</taxon>
        <taxon>Xylariales</taxon>
        <taxon>Xylariaceae</taxon>
        <taxon>Xylaria</taxon>
    </lineage>
</organism>
<accession>A0A553HQX7</accession>
<sequence length="183" mass="20261">MYYTEYWLMNITTPVALLHIERLETAINKRAFGIKTDQVYKGSLNSLPNNKLPTYAIYGYCDRATLISIFVLLALLPLTVGNHFASLTRVFAKRDDLDVSSPSPGLYPSYCSFSSILQVSLVGVSASVMTVNIKLVAMTAIEKSTFGLKGLDHLFTDHKTSTDSEVPFGNSPNDSELYPLRLP</sequence>
<gene>
    <name evidence="3" type="ORF">FHL15_008716</name>
</gene>
<keyword evidence="2" id="KW-0472">Membrane</keyword>
<evidence type="ECO:0000256" key="2">
    <source>
        <dbReference type="SAM" id="Phobius"/>
    </source>
</evidence>
<evidence type="ECO:0000313" key="3">
    <source>
        <dbReference type="EMBL" id="TRX90351.1"/>
    </source>
</evidence>
<feature type="transmembrane region" description="Helical" evidence="2">
    <location>
        <begin position="64"/>
        <end position="85"/>
    </location>
</feature>
<reference evidence="4" key="1">
    <citation type="submission" date="2019-06" db="EMBL/GenBank/DDBJ databases">
        <title>Draft genome sequence of the griseofulvin-producing fungus Xylaria cubensis strain G536.</title>
        <authorList>
            <person name="Mead M.E."/>
            <person name="Raja H.A."/>
            <person name="Steenwyk J.L."/>
            <person name="Knowles S.L."/>
            <person name="Oberlies N.H."/>
            <person name="Rokas A."/>
        </authorList>
    </citation>
    <scope>NUCLEOTIDE SEQUENCE [LARGE SCALE GENOMIC DNA]</scope>
    <source>
        <strain evidence="4">G536</strain>
    </source>
</reference>
<evidence type="ECO:0000256" key="1">
    <source>
        <dbReference type="SAM" id="MobiDB-lite"/>
    </source>
</evidence>
<dbReference type="Proteomes" id="UP000319160">
    <property type="component" value="Unassembled WGS sequence"/>
</dbReference>
<feature type="transmembrane region" description="Helical" evidence="2">
    <location>
        <begin position="105"/>
        <end position="128"/>
    </location>
</feature>
<name>A0A553HQX7_9PEZI</name>
<feature type="region of interest" description="Disordered" evidence="1">
    <location>
        <begin position="160"/>
        <end position="183"/>
    </location>
</feature>
<keyword evidence="2" id="KW-0812">Transmembrane</keyword>
<evidence type="ECO:0000313" key="4">
    <source>
        <dbReference type="Proteomes" id="UP000319160"/>
    </source>
</evidence>
<comment type="caution">
    <text evidence="3">The sequence shown here is derived from an EMBL/GenBank/DDBJ whole genome shotgun (WGS) entry which is preliminary data.</text>
</comment>
<dbReference type="EMBL" id="VFLP01000056">
    <property type="protein sequence ID" value="TRX90351.1"/>
    <property type="molecule type" value="Genomic_DNA"/>
</dbReference>
<keyword evidence="4" id="KW-1185">Reference proteome</keyword>
<proteinExistence type="predicted"/>
<protein>
    <submittedName>
        <fullName evidence="3">Uncharacterized protein</fullName>
    </submittedName>
</protein>
<keyword evidence="2" id="KW-1133">Transmembrane helix</keyword>